<evidence type="ECO:0000256" key="1">
    <source>
        <dbReference type="SAM" id="Coils"/>
    </source>
</evidence>
<organism evidence="4 5">
    <name type="scientific">Spiroplasma eriocheiris</name>
    <dbReference type="NCBI Taxonomy" id="315358"/>
    <lineage>
        <taxon>Bacteria</taxon>
        <taxon>Bacillati</taxon>
        <taxon>Mycoplasmatota</taxon>
        <taxon>Mollicutes</taxon>
        <taxon>Entomoplasmatales</taxon>
        <taxon>Spiroplasmataceae</taxon>
        <taxon>Spiroplasma</taxon>
    </lineage>
</organism>
<proteinExistence type="predicted"/>
<dbReference type="STRING" id="315358.SERIO_v1c00730"/>
<evidence type="ECO:0000313" key="5">
    <source>
        <dbReference type="Proteomes" id="UP000035661"/>
    </source>
</evidence>
<dbReference type="PATRIC" id="fig|743698.3.peg.74"/>
<dbReference type="Proteomes" id="UP000035661">
    <property type="component" value="Chromosome"/>
</dbReference>
<evidence type="ECO:0000256" key="2">
    <source>
        <dbReference type="SAM" id="MobiDB-lite"/>
    </source>
</evidence>
<keyword evidence="5" id="KW-1185">Reference proteome</keyword>
<reference evidence="5" key="2">
    <citation type="submission" date="2015-06" db="EMBL/GenBank/DDBJ databases">
        <title>Complete genome sequence of Spiroplasma eriocheiris TDA-040725-5 (DSM 21848).</title>
        <authorList>
            <person name="Lo W.-S."/>
            <person name="Kuo C.-H."/>
        </authorList>
    </citation>
    <scope>NUCLEOTIDE SEQUENCE [LARGE SCALE GENOMIC DNA]</scope>
    <source>
        <strain evidence="5">TDA-040725-5</strain>
    </source>
</reference>
<dbReference type="RefSeq" id="WP_053040790.1">
    <property type="nucleotide sequence ID" value="NZ_CP011856.1"/>
</dbReference>
<evidence type="ECO:0000313" key="4">
    <source>
        <dbReference type="EMBL" id="AKM53675.1"/>
    </source>
</evidence>
<feature type="coiled-coil region" evidence="1">
    <location>
        <begin position="843"/>
        <end position="877"/>
    </location>
</feature>
<feature type="region of interest" description="Disordered" evidence="2">
    <location>
        <begin position="509"/>
        <end position="528"/>
    </location>
</feature>
<feature type="transmembrane region" description="Helical" evidence="3">
    <location>
        <begin position="106"/>
        <end position="136"/>
    </location>
</feature>
<keyword evidence="1" id="KW-0175">Coiled coil</keyword>
<feature type="compositionally biased region" description="Polar residues" evidence="2">
    <location>
        <begin position="509"/>
        <end position="526"/>
    </location>
</feature>
<feature type="transmembrane region" description="Helical" evidence="3">
    <location>
        <begin position="66"/>
        <end position="85"/>
    </location>
</feature>
<feature type="coiled-coil region" evidence="1">
    <location>
        <begin position="572"/>
        <end position="599"/>
    </location>
</feature>
<keyword evidence="3" id="KW-0812">Transmembrane</keyword>
<dbReference type="EMBL" id="CP011856">
    <property type="protein sequence ID" value="AKM53675.1"/>
    <property type="molecule type" value="Genomic_DNA"/>
</dbReference>
<dbReference type="KEGG" id="seri:SERIO_v1c00730"/>
<accession>A0A0H3XHD5</accession>
<dbReference type="AlphaFoldDB" id="A0A0H3XHD5"/>
<gene>
    <name evidence="4" type="ORF">SERIO_v1c00730</name>
</gene>
<evidence type="ECO:0008006" key="6">
    <source>
        <dbReference type="Google" id="ProtNLM"/>
    </source>
</evidence>
<sequence>MFIFLVTFGWILFIVGAIVQIFAAIIQALVVAKVTLPGTIFDINDVFQKTIFKQDKIIDTLVGNGWTYAIIALLLFTALVTITLASFELARIRKGQRIAKPYIKMFFVALIIASLVFGKVSALIMPAFIFVGLLFVESTLFDVEAIRNYADERNMIIVYREDKRFEREVNKEGKYLGSVTSGVGATTVETADSATNFKNNDLTNGDDNNNGASPITKKTLFRKAELDDIFNVANDKANEAEIANLINDMNRPAEAVQNLVSSKPSDLKNLTTEPLASPVATKSNQDETKPQEIILQETVGFSPNTYDYKNDQPVAVNANVEILADYVEPVVNDNPEEPATAVPNEPAVSPSSVAEDDVLANGNVNSNFDEALNDIIESNDQVNYSKKEQKLFAKWEQLYQQAKNLQNEVDEEAQTVSQPTKAIKKKAKIYNNLAKEANTLANKLNLSSDKQLKLMQVTEIFGNASMSTEEFINDNVLDFNLDDVLSDDLPEQEPIEQGYDFQEEVPTESENSFMTNTPDETPSTGSEDLMGTIKENIAEDVKVINDEIAVSIPDVPTAKKVETDDINGSELEFELLEDKQSSEDNLEEYNNEDENAESAFLKHLEQLDHGITEFNDLDNLSAELDDILTDNFDKSQLDVSVTEPVKVTSEGENNDQVVSSAVIEEEPTPVGELLNEEVSSEEFADEPTIETVASPIPSETPISTSSEPVIQEPVISKQVNVEPNFEDEVSYSLDELDNKIMNDDFSDLEDEDVLANLKKQSDNVWEESSQGHATPVASEIQNPVFKEEPVSSPGLPTNQISEELSHLTINQTTFASQFNNKIDKLEQLIINSTNTQLEQGQSLEKIQSNIKDLTMKLELLEEQANDLAKKFDEDELRQIELRRGVTPIDQFYPKVDGMSFASARYNLYNRTGCSNTYGALATSGVSHQSGDLYQNKDPKRKVQDILGTGMNRVDYNHINLHNISKYTKQDIPYETDCPLCQKAKK</sequence>
<protein>
    <recommendedName>
        <fullName evidence="6">Transmembrane protein</fullName>
    </recommendedName>
</protein>
<keyword evidence="3" id="KW-1133">Transmembrane helix</keyword>
<keyword evidence="3" id="KW-0472">Membrane</keyword>
<name>A0A0H3XHD5_9MOLU</name>
<reference evidence="4 5" key="1">
    <citation type="journal article" date="2015" name="Genome Biol. Evol.">
        <title>Found and Lost: The Fates of Horizontally Acquired Genes in Arthropod-Symbiotic Spiroplasma.</title>
        <authorList>
            <person name="Lo W.S."/>
            <person name="Gasparich G.E."/>
            <person name="Kuo C.H."/>
        </authorList>
    </citation>
    <scope>NUCLEOTIDE SEQUENCE [LARGE SCALE GENOMIC DNA]</scope>
    <source>
        <strain evidence="5">TDA-040725-5</strain>
    </source>
</reference>
<evidence type="ECO:0000256" key="3">
    <source>
        <dbReference type="SAM" id="Phobius"/>
    </source>
</evidence>